<reference evidence="2" key="1">
    <citation type="submission" date="2016-10" db="EMBL/GenBank/DDBJ databases">
        <title>Comparative genomics uncovers the prolific and rare metabolic potential of the cyanobacterial genus Moorea.</title>
        <authorList>
            <person name="Leao T."/>
            <person name="Castelao G."/>
            <person name="Korobeynikov A."/>
            <person name="Monroe E.A."/>
            <person name="Podell S."/>
            <person name="Glukhov E."/>
            <person name="Allen E."/>
            <person name="Gerwick W.H."/>
            <person name="Gerwick L."/>
        </authorList>
    </citation>
    <scope>NUCLEOTIDE SEQUENCE [LARGE SCALE GENOMIC DNA]</scope>
    <source>
        <strain evidence="2">JHB</strain>
    </source>
</reference>
<organism evidence="1 2">
    <name type="scientific">Moorena producens (strain JHB)</name>
    <dbReference type="NCBI Taxonomy" id="1454205"/>
    <lineage>
        <taxon>Bacteria</taxon>
        <taxon>Bacillati</taxon>
        <taxon>Cyanobacteriota</taxon>
        <taxon>Cyanophyceae</taxon>
        <taxon>Coleofasciculales</taxon>
        <taxon>Coleofasciculaceae</taxon>
        <taxon>Moorena</taxon>
    </lineage>
</organism>
<name>A0A1D9G181_MOOP1</name>
<protein>
    <submittedName>
        <fullName evidence="1">Uncharacterized protein</fullName>
    </submittedName>
</protein>
<dbReference type="AlphaFoldDB" id="A0A1D9G181"/>
<evidence type="ECO:0000313" key="1">
    <source>
        <dbReference type="EMBL" id="AOY81379.1"/>
    </source>
</evidence>
<proteinExistence type="predicted"/>
<evidence type="ECO:0000313" key="2">
    <source>
        <dbReference type="Proteomes" id="UP000176944"/>
    </source>
</evidence>
<dbReference type="EMBL" id="CP017708">
    <property type="protein sequence ID" value="AOY81379.1"/>
    <property type="molecule type" value="Genomic_DNA"/>
</dbReference>
<dbReference type="Proteomes" id="UP000176944">
    <property type="component" value="Chromosome"/>
</dbReference>
<gene>
    <name evidence="1" type="ORF">BJP36_17155</name>
</gene>
<sequence>MFKLSAISYQQSAISYQQSAISNQQSAISLCARYLSGYWPWPMATLRANGHATRTGITQRLTADC</sequence>
<accession>A0A1D9G181</accession>